<name>A0A7D4A9G3_ACTVE</name>
<feature type="compositionally biased region" description="Basic and acidic residues" evidence="1">
    <location>
        <begin position="41"/>
        <end position="71"/>
    </location>
</feature>
<dbReference type="EMBL" id="CP053892">
    <property type="protein sequence ID" value="QKG24747.1"/>
    <property type="molecule type" value="Genomic_DNA"/>
</dbReference>
<reference evidence="3 4" key="1">
    <citation type="submission" date="2020-05" db="EMBL/GenBank/DDBJ databases">
        <title>Actinomadura verrucosospora NRRL-B18236 (PFL_A860) Genome sequencing and assembly.</title>
        <authorList>
            <person name="Samborskyy M."/>
        </authorList>
    </citation>
    <scope>NUCLEOTIDE SEQUENCE [LARGE SCALE GENOMIC DNA]</scope>
    <source>
        <strain evidence="3 4">NRRL:B18236</strain>
    </source>
</reference>
<proteinExistence type="predicted"/>
<feature type="compositionally biased region" description="Pro residues" evidence="1">
    <location>
        <begin position="119"/>
        <end position="129"/>
    </location>
</feature>
<feature type="region of interest" description="Disordered" evidence="1">
    <location>
        <begin position="1"/>
        <end position="167"/>
    </location>
</feature>
<keyword evidence="2" id="KW-1133">Transmembrane helix</keyword>
<sequence length="380" mass="39063">MRCPGCGSDTNPALPRCTRCNAPLHPSPPDGPGHTISASDETSRDPSESGQATERDASARDGSDRDDEATRDYGVPPAPPVPPAPSGPSGNPFDKPGGGVPPHVPGPAPGGFGAGYGEPLPPPWTPVPDPPEHGQWQPGSDRTSPMPPSGELSTPLGPEPWAEQTTRLGPEPWAEPAIWQPPAPAKKNTALYFLIAAGVVLLAVVALGIVFWPSGSDRQAGSVAGPASSSSGQPVTTDDESPTGSPSPSGDMKAQAGVVDGLLDDMARTRSELGTVVADGCTTDGLQRIHDERQAQLDKANGLDVSALDNGGAMKDALVRALRASVESNQRYLDVAPGCPSDDEVAGVNQQASDAKNEFIGYWTPIASQAGLPARDGDNI</sequence>
<feature type="transmembrane region" description="Helical" evidence="2">
    <location>
        <begin position="190"/>
        <end position="212"/>
    </location>
</feature>
<feature type="region of interest" description="Disordered" evidence="1">
    <location>
        <begin position="218"/>
        <end position="254"/>
    </location>
</feature>
<gene>
    <name evidence="3" type="ORF">ACTIVE_6396</name>
</gene>
<protein>
    <submittedName>
        <fullName evidence="3">Uncharacterized protein</fullName>
    </submittedName>
</protein>
<evidence type="ECO:0000256" key="1">
    <source>
        <dbReference type="SAM" id="MobiDB-lite"/>
    </source>
</evidence>
<organism evidence="3 4">
    <name type="scientific">Actinomadura verrucosospora</name>
    <dbReference type="NCBI Taxonomy" id="46165"/>
    <lineage>
        <taxon>Bacteria</taxon>
        <taxon>Bacillati</taxon>
        <taxon>Actinomycetota</taxon>
        <taxon>Actinomycetes</taxon>
        <taxon>Streptosporangiales</taxon>
        <taxon>Thermomonosporaceae</taxon>
        <taxon>Actinomadura</taxon>
    </lineage>
</organism>
<dbReference type="Proteomes" id="UP000501240">
    <property type="component" value="Chromosome"/>
</dbReference>
<evidence type="ECO:0000313" key="3">
    <source>
        <dbReference type="EMBL" id="QKG24747.1"/>
    </source>
</evidence>
<feature type="compositionally biased region" description="Pro residues" evidence="1">
    <location>
        <begin position="76"/>
        <end position="86"/>
    </location>
</feature>
<keyword evidence="2" id="KW-0472">Membrane</keyword>
<dbReference type="RefSeq" id="WP_173098496.1">
    <property type="nucleotide sequence ID" value="NZ_CP053892.1"/>
</dbReference>
<keyword evidence="4" id="KW-1185">Reference proteome</keyword>
<accession>A0A7D4A9G3</accession>
<evidence type="ECO:0000256" key="2">
    <source>
        <dbReference type="SAM" id="Phobius"/>
    </source>
</evidence>
<feature type="compositionally biased region" description="Low complexity" evidence="1">
    <location>
        <begin position="219"/>
        <end position="235"/>
    </location>
</feature>
<dbReference type="AlphaFoldDB" id="A0A7D4A9G3"/>
<keyword evidence="2" id="KW-0812">Transmembrane</keyword>
<evidence type="ECO:0000313" key="4">
    <source>
        <dbReference type="Proteomes" id="UP000501240"/>
    </source>
</evidence>